<reference evidence="10" key="1">
    <citation type="journal article" date="2013" name="Nature">
        <title>Pan genome of the phytoplankton Emiliania underpins its global distribution.</title>
        <authorList>
            <person name="Read B.A."/>
            <person name="Kegel J."/>
            <person name="Klute M.J."/>
            <person name="Kuo A."/>
            <person name="Lefebvre S.C."/>
            <person name="Maumus F."/>
            <person name="Mayer C."/>
            <person name="Miller J."/>
            <person name="Monier A."/>
            <person name="Salamov A."/>
            <person name="Young J."/>
            <person name="Aguilar M."/>
            <person name="Claverie J.M."/>
            <person name="Frickenhaus S."/>
            <person name="Gonzalez K."/>
            <person name="Herman E.K."/>
            <person name="Lin Y.C."/>
            <person name="Napier J."/>
            <person name="Ogata H."/>
            <person name="Sarno A.F."/>
            <person name="Shmutz J."/>
            <person name="Schroeder D."/>
            <person name="de Vargas C."/>
            <person name="Verret F."/>
            <person name="von Dassow P."/>
            <person name="Valentin K."/>
            <person name="Van de Peer Y."/>
            <person name="Wheeler G."/>
            <person name="Dacks J.B."/>
            <person name="Delwiche C.F."/>
            <person name="Dyhrman S.T."/>
            <person name="Glockner G."/>
            <person name="John U."/>
            <person name="Richards T."/>
            <person name="Worden A.Z."/>
            <person name="Zhang X."/>
            <person name="Grigoriev I.V."/>
            <person name="Allen A.E."/>
            <person name="Bidle K."/>
            <person name="Borodovsky M."/>
            <person name="Bowler C."/>
            <person name="Brownlee C."/>
            <person name="Cock J.M."/>
            <person name="Elias M."/>
            <person name="Gladyshev V.N."/>
            <person name="Groth M."/>
            <person name="Guda C."/>
            <person name="Hadaegh A."/>
            <person name="Iglesias-Rodriguez M.D."/>
            <person name="Jenkins J."/>
            <person name="Jones B.M."/>
            <person name="Lawson T."/>
            <person name="Leese F."/>
            <person name="Lindquist E."/>
            <person name="Lobanov A."/>
            <person name="Lomsadze A."/>
            <person name="Malik S.B."/>
            <person name="Marsh M.E."/>
            <person name="Mackinder L."/>
            <person name="Mock T."/>
            <person name="Mueller-Roeber B."/>
            <person name="Pagarete A."/>
            <person name="Parker M."/>
            <person name="Probert I."/>
            <person name="Quesneville H."/>
            <person name="Raines C."/>
            <person name="Rensing S.A."/>
            <person name="Riano-Pachon D.M."/>
            <person name="Richier S."/>
            <person name="Rokitta S."/>
            <person name="Shiraiwa Y."/>
            <person name="Soanes D.M."/>
            <person name="van der Giezen M."/>
            <person name="Wahlund T.M."/>
            <person name="Williams B."/>
            <person name="Wilson W."/>
            <person name="Wolfe G."/>
            <person name="Wurch L.L."/>
        </authorList>
    </citation>
    <scope>NUCLEOTIDE SEQUENCE</scope>
</reference>
<dbReference type="KEGG" id="ehx:EMIHUDRAFT_213856"/>
<dbReference type="EnsemblProtists" id="EOD12091">
    <property type="protein sequence ID" value="EOD12091"/>
    <property type="gene ID" value="EMIHUDRAFT_213856"/>
</dbReference>
<keyword evidence="3 8" id="KW-0812">Transmembrane</keyword>
<protein>
    <recommendedName>
        <fullName evidence="11">Receptor expression-enhancing protein</fullName>
    </recommendedName>
</protein>
<dbReference type="PaxDb" id="2903-EOD12091"/>
<feature type="compositionally biased region" description="Polar residues" evidence="7">
    <location>
        <begin position="347"/>
        <end position="358"/>
    </location>
</feature>
<feature type="transmembrane region" description="Helical" evidence="8">
    <location>
        <begin position="272"/>
        <end position="290"/>
    </location>
</feature>
<name>A0A0D3ILF6_EMIH1</name>
<dbReference type="eggNOG" id="KOG1726">
    <property type="taxonomic scope" value="Eukaryota"/>
</dbReference>
<dbReference type="PANTHER" id="PTHR12300">
    <property type="entry name" value="HVA22-LIKE PROTEINS"/>
    <property type="match status" value="1"/>
</dbReference>
<comment type="subcellular location">
    <subcellularLocation>
        <location evidence="1 6">Membrane</location>
        <topology evidence="1 6">Multi-pass membrane protein</topology>
    </subcellularLocation>
</comment>
<feature type="transmembrane region" description="Helical" evidence="8">
    <location>
        <begin position="249"/>
        <end position="266"/>
    </location>
</feature>
<dbReference type="STRING" id="2903.R1DMQ1"/>
<feature type="transmembrane region" description="Helical" evidence="8">
    <location>
        <begin position="21"/>
        <end position="38"/>
    </location>
</feature>
<dbReference type="RefSeq" id="XP_005764520.1">
    <property type="nucleotide sequence ID" value="XM_005764463.1"/>
</dbReference>
<evidence type="ECO:0000256" key="4">
    <source>
        <dbReference type="ARBA" id="ARBA00022989"/>
    </source>
</evidence>
<feature type="region of interest" description="Disordered" evidence="7">
    <location>
        <begin position="343"/>
        <end position="365"/>
    </location>
</feature>
<evidence type="ECO:0008006" key="11">
    <source>
        <dbReference type="Google" id="ProtNLM"/>
    </source>
</evidence>
<evidence type="ECO:0000256" key="1">
    <source>
        <dbReference type="ARBA" id="ARBA00004141"/>
    </source>
</evidence>
<feature type="transmembrane region" description="Helical" evidence="8">
    <location>
        <begin position="50"/>
        <end position="67"/>
    </location>
</feature>
<dbReference type="PANTHER" id="PTHR12300:SF161">
    <property type="entry name" value="RECEPTOR EXPRESSION-ENHANCING PROTEIN"/>
    <property type="match status" value="1"/>
</dbReference>
<feature type="transmembrane region" description="Helical" evidence="8">
    <location>
        <begin position="188"/>
        <end position="213"/>
    </location>
</feature>
<reference evidence="9" key="2">
    <citation type="submission" date="2024-10" db="UniProtKB">
        <authorList>
            <consortium name="EnsemblProtists"/>
        </authorList>
    </citation>
    <scope>IDENTIFICATION</scope>
</reference>
<comment type="similarity">
    <text evidence="2 6">Belongs to the DP1 family.</text>
</comment>
<sequence length="365" mass="40571">MVFDNLGGRIASHLARHWSRYLMYGATTAVGVAAAALLHRVPPTRGRKVVGHLGFIAVAVAICMLAPHDYQDVIFSPTGAAVAGVFFPVLESMRAVCSVTEEDDRRWLQYWLAQASFMVATSNLEWLVLNLFKSEAVRDVWFHMQVLFLLWLQLPWTDGSTLLYDTITKPFILPRIKGIAGRVSDSSLINTAWAWVINGSHLYGLYFVFVLMPGVVEKFIVDMVGTAYPLLASTVAVTTEDDPEDDTQWLVYWCVFSLFHVFASIVDDALDWIPGFHSVTLIVWLMLPFTKGADRVFRQILVPLFNMRADLIKKDAALLVKDLSTKLPEAKRASVSSEIAAMFGAAQPQSARSKSPATTKPGKSE</sequence>
<dbReference type="AlphaFoldDB" id="A0A0D3ILF6"/>
<organism evidence="9 10">
    <name type="scientific">Emiliania huxleyi (strain CCMP1516)</name>
    <dbReference type="NCBI Taxonomy" id="280463"/>
    <lineage>
        <taxon>Eukaryota</taxon>
        <taxon>Haptista</taxon>
        <taxon>Haptophyta</taxon>
        <taxon>Prymnesiophyceae</taxon>
        <taxon>Isochrysidales</taxon>
        <taxon>Noelaerhabdaceae</taxon>
        <taxon>Emiliania</taxon>
    </lineage>
</organism>
<keyword evidence="4 8" id="KW-1133">Transmembrane helix</keyword>
<dbReference type="GeneID" id="17258322"/>
<dbReference type="Proteomes" id="UP000013827">
    <property type="component" value="Unassembled WGS sequence"/>
</dbReference>
<dbReference type="HOGENOM" id="CLU_827596_0_0_1"/>
<evidence type="ECO:0000256" key="5">
    <source>
        <dbReference type="ARBA" id="ARBA00023136"/>
    </source>
</evidence>
<evidence type="ECO:0000256" key="3">
    <source>
        <dbReference type="ARBA" id="ARBA00022692"/>
    </source>
</evidence>
<accession>A0A0D3ILF6</accession>
<evidence type="ECO:0000256" key="2">
    <source>
        <dbReference type="ARBA" id="ARBA00008573"/>
    </source>
</evidence>
<dbReference type="Pfam" id="PF03134">
    <property type="entry name" value="TB2_DP1_HVA22"/>
    <property type="match status" value="2"/>
</dbReference>
<feature type="transmembrane region" description="Helical" evidence="8">
    <location>
        <begin position="73"/>
        <end position="90"/>
    </location>
</feature>
<evidence type="ECO:0000256" key="6">
    <source>
        <dbReference type="RuleBase" id="RU362006"/>
    </source>
</evidence>
<keyword evidence="10" id="KW-1185">Reference proteome</keyword>
<evidence type="ECO:0000313" key="10">
    <source>
        <dbReference type="Proteomes" id="UP000013827"/>
    </source>
</evidence>
<dbReference type="GO" id="GO:0016020">
    <property type="term" value="C:membrane"/>
    <property type="evidence" value="ECO:0007669"/>
    <property type="project" value="UniProtKB-SubCell"/>
</dbReference>
<evidence type="ECO:0000256" key="7">
    <source>
        <dbReference type="SAM" id="MobiDB-lite"/>
    </source>
</evidence>
<dbReference type="InterPro" id="IPR004345">
    <property type="entry name" value="TB2_DP1_HVA22"/>
</dbReference>
<dbReference type="OMA" id="WVINGSH"/>
<keyword evidence="5 8" id="KW-0472">Membrane</keyword>
<proteinExistence type="inferred from homology"/>
<evidence type="ECO:0000313" key="9">
    <source>
        <dbReference type="EnsemblProtists" id="EOD12091"/>
    </source>
</evidence>
<evidence type="ECO:0000256" key="8">
    <source>
        <dbReference type="SAM" id="Phobius"/>
    </source>
</evidence>